<dbReference type="EMBL" id="JADCNL010000193">
    <property type="protein sequence ID" value="KAG0449339.1"/>
    <property type="molecule type" value="Genomic_DNA"/>
</dbReference>
<dbReference type="OrthoDB" id="1848362at2759"/>
<name>A0A835PC39_VANPL</name>
<comment type="caution">
    <text evidence="2">The sequence shown here is derived from an EMBL/GenBank/DDBJ whole genome shotgun (WGS) entry which is preliminary data.</text>
</comment>
<organism evidence="2 3">
    <name type="scientific">Vanilla planifolia</name>
    <name type="common">Vanilla</name>
    <dbReference type="NCBI Taxonomy" id="51239"/>
    <lineage>
        <taxon>Eukaryota</taxon>
        <taxon>Viridiplantae</taxon>
        <taxon>Streptophyta</taxon>
        <taxon>Embryophyta</taxon>
        <taxon>Tracheophyta</taxon>
        <taxon>Spermatophyta</taxon>
        <taxon>Magnoliopsida</taxon>
        <taxon>Liliopsida</taxon>
        <taxon>Asparagales</taxon>
        <taxon>Orchidaceae</taxon>
        <taxon>Vanilloideae</taxon>
        <taxon>Vanilleae</taxon>
        <taxon>Vanilla</taxon>
    </lineage>
</organism>
<protein>
    <recommendedName>
        <fullName evidence="1">UBE2O-like tandem tSH3-B domain-containing protein</fullName>
    </recommendedName>
</protein>
<evidence type="ECO:0000259" key="1">
    <source>
        <dbReference type="Pfam" id="PF23046"/>
    </source>
</evidence>
<feature type="domain" description="UBE2O-like tandem tSH3-B" evidence="1">
    <location>
        <begin position="63"/>
        <end position="120"/>
    </location>
</feature>
<gene>
    <name evidence="2" type="ORF">HPP92_027379</name>
</gene>
<sequence length="123" mass="13609">MIFLAFQRGFAHGDVVYSIVDPSKQFGRVVEVSMVVDLETSMGELIEGVNSKSLSDYVPFIRDFVVHGSWLGRVSRVFDQVSVLLNNGSICDMIVEDPDDVVPLTPSLFVDDSHLFYYPGGAC</sequence>
<dbReference type="InterPro" id="IPR057735">
    <property type="entry name" value="UBE2O-like_tSH3-B"/>
</dbReference>
<dbReference type="Proteomes" id="UP000636800">
    <property type="component" value="Unassembled WGS sequence"/>
</dbReference>
<accession>A0A835PC39</accession>
<proteinExistence type="predicted"/>
<evidence type="ECO:0000313" key="2">
    <source>
        <dbReference type="EMBL" id="KAG0449339.1"/>
    </source>
</evidence>
<dbReference type="AlphaFoldDB" id="A0A835PC39"/>
<reference evidence="2 3" key="1">
    <citation type="journal article" date="2020" name="Nat. Food">
        <title>A phased Vanilla planifolia genome enables genetic improvement of flavour and production.</title>
        <authorList>
            <person name="Hasing T."/>
            <person name="Tang H."/>
            <person name="Brym M."/>
            <person name="Khazi F."/>
            <person name="Huang T."/>
            <person name="Chambers A.H."/>
        </authorList>
    </citation>
    <scope>NUCLEOTIDE SEQUENCE [LARGE SCALE GENOMIC DNA]</scope>
    <source>
        <tissue evidence="2">Leaf</tissue>
    </source>
</reference>
<dbReference type="Pfam" id="PF23046">
    <property type="entry name" value="tSH3-B_UBE2O"/>
    <property type="match status" value="1"/>
</dbReference>
<evidence type="ECO:0000313" key="3">
    <source>
        <dbReference type="Proteomes" id="UP000636800"/>
    </source>
</evidence>
<keyword evidence="3" id="KW-1185">Reference proteome</keyword>